<reference evidence="2 3" key="3">
    <citation type="submission" date="2017-10" db="EMBL/GenBank/DDBJ databases">
        <title>Extensive intraspecific genome diversity in a model arbuscular mycorrhizal fungus.</title>
        <authorList>
            <person name="Chen E.C.H."/>
            <person name="Morin E."/>
            <person name="Baudet D."/>
            <person name="Noel J."/>
            <person name="Ndikumana S."/>
            <person name="Charron P."/>
            <person name="St-Onge C."/>
            <person name="Giorgi J."/>
            <person name="Grigoriev I.V."/>
            <person name="Roux C."/>
            <person name="Martin F.M."/>
            <person name="Corradi N."/>
        </authorList>
    </citation>
    <scope>NUCLEOTIDE SEQUENCE [LARGE SCALE GENOMIC DNA]</scope>
    <source>
        <strain evidence="2 3">A1</strain>
    </source>
</reference>
<comment type="caution">
    <text evidence="2">The sequence shown here is derived from an EMBL/GenBank/DDBJ whole genome shotgun (WGS) entry which is preliminary data.</text>
</comment>
<dbReference type="AlphaFoldDB" id="A0A2N0QPT7"/>
<evidence type="ECO:0000313" key="4">
    <source>
        <dbReference type="Proteomes" id="UP000232722"/>
    </source>
</evidence>
<evidence type="ECO:0000313" key="3">
    <source>
        <dbReference type="Proteomes" id="UP000232688"/>
    </source>
</evidence>
<gene>
    <name evidence="2" type="ORF">RhiirA1_480102</name>
    <name evidence="1" type="ORF">RhiirA5_443782</name>
</gene>
<accession>A0A2N0QPT7</accession>
<evidence type="ECO:0000313" key="2">
    <source>
        <dbReference type="EMBL" id="PKC53064.1"/>
    </source>
</evidence>
<sequence length="78" mass="9103">NNVKNAIISNIKNTSCAVHYYYTHGPYFGSDIIISATSGESVDYNNIWYRKSYYEKKIRDTEDPFLIEDYEVHQITKG</sequence>
<name>A0A2N0QPT7_9GLOM</name>
<reference evidence="1 4" key="2">
    <citation type="submission" date="2017-09" db="EMBL/GenBank/DDBJ databases">
        <title>Extensive intraspecific genome diversity in a model arbuscular mycorrhizal fungus.</title>
        <authorList>
            <person name="Chen E.C."/>
            <person name="Morin E."/>
            <person name="Beaudet D."/>
            <person name="Noel J."/>
            <person name="Ndikumana S."/>
            <person name="Charron P."/>
            <person name="St-Onge C."/>
            <person name="Giorgi J."/>
            <person name="Grigoriev I.V."/>
            <person name="Roux C."/>
            <person name="Martin F.M."/>
            <person name="Corradi N."/>
        </authorList>
    </citation>
    <scope>NUCLEOTIDE SEQUENCE [LARGE SCALE GENOMIC DNA]</scope>
    <source>
        <strain evidence="1 4">A5</strain>
    </source>
</reference>
<evidence type="ECO:0000313" key="1">
    <source>
        <dbReference type="EMBL" id="PKB92682.1"/>
    </source>
</evidence>
<reference evidence="1 4" key="1">
    <citation type="submission" date="2016-04" db="EMBL/GenBank/DDBJ databases">
        <title>Genome analyses suggest a sexual origin of heterokaryosis in a supposedly ancient asexual fungus.</title>
        <authorList>
            <person name="Ropars J."/>
            <person name="Sedzielewska K."/>
            <person name="Noel J."/>
            <person name="Charron P."/>
            <person name="Farinelli L."/>
            <person name="Marton T."/>
            <person name="Kruger M."/>
            <person name="Pelin A."/>
            <person name="Brachmann A."/>
            <person name="Corradi N."/>
        </authorList>
    </citation>
    <scope>NUCLEOTIDE SEQUENCE [LARGE SCALE GENOMIC DNA]</scope>
    <source>
        <strain evidence="1 4">A5</strain>
    </source>
</reference>
<feature type="non-terminal residue" evidence="2">
    <location>
        <position position="1"/>
    </location>
</feature>
<dbReference type="Proteomes" id="UP000232688">
    <property type="component" value="Unassembled WGS sequence"/>
</dbReference>
<dbReference type="EMBL" id="LLXJ01010238">
    <property type="protein sequence ID" value="PKB92682.1"/>
    <property type="molecule type" value="Genomic_DNA"/>
</dbReference>
<dbReference type="EMBL" id="LLXH01004730">
    <property type="protein sequence ID" value="PKC53064.1"/>
    <property type="molecule type" value="Genomic_DNA"/>
</dbReference>
<organism evidence="2 3">
    <name type="scientific">Rhizophagus irregularis</name>
    <dbReference type="NCBI Taxonomy" id="588596"/>
    <lineage>
        <taxon>Eukaryota</taxon>
        <taxon>Fungi</taxon>
        <taxon>Fungi incertae sedis</taxon>
        <taxon>Mucoromycota</taxon>
        <taxon>Glomeromycotina</taxon>
        <taxon>Glomeromycetes</taxon>
        <taxon>Glomerales</taxon>
        <taxon>Glomeraceae</taxon>
        <taxon>Rhizophagus</taxon>
    </lineage>
</organism>
<dbReference type="VEuPathDB" id="FungiDB:RhiirA1_480102"/>
<dbReference type="Proteomes" id="UP000232722">
    <property type="component" value="Unassembled WGS sequence"/>
</dbReference>
<proteinExistence type="predicted"/>
<protein>
    <submittedName>
        <fullName evidence="2">Uncharacterized protein</fullName>
    </submittedName>
</protein>
<reference evidence="2 3" key="4">
    <citation type="submission" date="2017-10" db="EMBL/GenBank/DDBJ databases">
        <title>Genome analyses suggest a sexual origin of heterokaryosis in a supposedly ancient asexual fungus.</title>
        <authorList>
            <person name="Corradi N."/>
            <person name="Sedzielewska K."/>
            <person name="Noel J."/>
            <person name="Charron P."/>
            <person name="Farinelli L."/>
            <person name="Marton T."/>
            <person name="Kruger M."/>
            <person name="Pelin A."/>
            <person name="Brachmann A."/>
            <person name="Corradi N."/>
        </authorList>
    </citation>
    <scope>NUCLEOTIDE SEQUENCE [LARGE SCALE GENOMIC DNA]</scope>
    <source>
        <strain evidence="2 3">A1</strain>
    </source>
</reference>